<comment type="function">
    <text evidence="13">Catalyzes the conversion of dethiobiotin (DTB) to biotin by the insertion of a sulfur atom into dethiobiotin via a radical-based mechanism.</text>
</comment>
<dbReference type="InterPro" id="IPR058240">
    <property type="entry name" value="rSAM_sf"/>
</dbReference>
<keyword evidence="6 13" id="KW-0949">S-adenosyl-L-methionine</keyword>
<dbReference type="HAMAP" id="MF_01694">
    <property type="entry name" value="BioB"/>
    <property type="match status" value="1"/>
</dbReference>
<evidence type="ECO:0000256" key="7">
    <source>
        <dbReference type="ARBA" id="ARBA00022714"/>
    </source>
</evidence>
<dbReference type="InterPro" id="IPR010722">
    <property type="entry name" value="BATS_dom"/>
</dbReference>
<keyword evidence="8 13" id="KW-0479">Metal-binding</keyword>
<keyword evidence="5 13" id="KW-0808">Transferase</keyword>
<dbReference type="SUPFAM" id="SSF102114">
    <property type="entry name" value="Radical SAM enzymes"/>
    <property type="match status" value="1"/>
</dbReference>
<proteinExistence type="inferred from homology"/>
<dbReference type="SMART" id="SM00729">
    <property type="entry name" value="Elp3"/>
    <property type="match status" value="1"/>
</dbReference>
<dbReference type="SFLD" id="SFLDG01278">
    <property type="entry name" value="biotin_synthase_like"/>
    <property type="match status" value="1"/>
</dbReference>
<dbReference type="Pfam" id="PF06968">
    <property type="entry name" value="BATS"/>
    <property type="match status" value="1"/>
</dbReference>
<feature type="binding site" evidence="13">
    <location>
        <position position="59"/>
    </location>
    <ligand>
        <name>[4Fe-4S] cluster</name>
        <dbReference type="ChEBI" id="CHEBI:49883"/>
        <note>4Fe-4S-S-AdoMet</note>
    </ligand>
</feature>
<evidence type="ECO:0000256" key="1">
    <source>
        <dbReference type="ARBA" id="ARBA00004942"/>
    </source>
</evidence>
<dbReference type="SFLD" id="SFLDF00272">
    <property type="entry name" value="biotin_synthase"/>
    <property type="match status" value="1"/>
</dbReference>
<dbReference type="CDD" id="cd01335">
    <property type="entry name" value="Radical_SAM"/>
    <property type="match status" value="1"/>
</dbReference>
<evidence type="ECO:0000256" key="3">
    <source>
        <dbReference type="ARBA" id="ARBA00012236"/>
    </source>
</evidence>
<dbReference type="EC" id="2.8.1.6" evidence="3 13"/>
<evidence type="ECO:0000256" key="8">
    <source>
        <dbReference type="ARBA" id="ARBA00022723"/>
    </source>
</evidence>
<dbReference type="InterPro" id="IPR013785">
    <property type="entry name" value="Aldolase_TIM"/>
</dbReference>
<dbReference type="PANTHER" id="PTHR22976">
    <property type="entry name" value="BIOTIN SYNTHASE"/>
    <property type="match status" value="1"/>
</dbReference>
<dbReference type="SMART" id="SM00876">
    <property type="entry name" value="BATS"/>
    <property type="match status" value="1"/>
</dbReference>
<dbReference type="InterPro" id="IPR024177">
    <property type="entry name" value="Biotin_synthase"/>
</dbReference>
<accession>A0ABZ0USX4</accession>
<dbReference type="PANTHER" id="PTHR22976:SF2">
    <property type="entry name" value="BIOTIN SYNTHASE, MITOCHONDRIAL"/>
    <property type="match status" value="1"/>
</dbReference>
<comment type="pathway">
    <text evidence="1 13">Cofactor biosynthesis; biotin biosynthesis; biotin from 7,8-diaminononanoate: step 2/2.</text>
</comment>
<keyword evidence="9 13" id="KW-0093">Biotin biosynthesis</keyword>
<dbReference type="PIRSF" id="PIRSF001619">
    <property type="entry name" value="Biotin_synth"/>
    <property type="match status" value="1"/>
</dbReference>
<keyword evidence="7 13" id="KW-0001">2Fe-2S</keyword>
<reference evidence="15 16" key="1">
    <citation type="submission" date="2022-10" db="EMBL/GenBank/DDBJ databases">
        <title>Host association and intracellularity evolved multiple times independently in the Rickettsiales.</title>
        <authorList>
            <person name="Castelli M."/>
            <person name="Nardi T."/>
            <person name="Gammuto L."/>
            <person name="Bellinzona G."/>
            <person name="Sabaneyeva E."/>
            <person name="Potekhin A."/>
            <person name="Serra V."/>
            <person name="Petroni G."/>
            <person name="Sassera D."/>
        </authorList>
    </citation>
    <scope>NUCLEOTIDE SEQUENCE [LARGE SCALE GENOMIC DNA]</scope>
    <source>
        <strain evidence="15 16">Kr 154-4</strain>
    </source>
</reference>
<dbReference type="PROSITE" id="PS51918">
    <property type="entry name" value="RADICAL_SAM"/>
    <property type="match status" value="1"/>
</dbReference>
<name>A0ABZ0USX4_9RICK</name>
<comment type="subunit">
    <text evidence="13">Homodimer.</text>
</comment>
<evidence type="ECO:0000313" key="16">
    <source>
        <dbReference type="Proteomes" id="UP001326613"/>
    </source>
</evidence>
<feature type="domain" description="Radical SAM core" evidence="14">
    <location>
        <begin position="40"/>
        <end position="264"/>
    </location>
</feature>
<evidence type="ECO:0000256" key="10">
    <source>
        <dbReference type="ARBA" id="ARBA00023004"/>
    </source>
</evidence>
<organism evidence="15 16">
    <name type="scientific">Candidatus Trichorickettsia mobilis</name>
    <dbReference type="NCBI Taxonomy" id="1346319"/>
    <lineage>
        <taxon>Bacteria</taxon>
        <taxon>Pseudomonadati</taxon>
        <taxon>Pseudomonadota</taxon>
        <taxon>Alphaproteobacteria</taxon>
        <taxon>Rickettsiales</taxon>
        <taxon>Rickettsiaceae</taxon>
        <taxon>Rickettsieae</taxon>
        <taxon>Candidatus Trichorickettsia</taxon>
    </lineage>
</organism>
<evidence type="ECO:0000256" key="13">
    <source>
        <dbReference type="HAMAP-Rule" id="MF_01694"/>
    </source>
</evidence>
<dbReference type="Proteomes" id="UP001326613">
    <property type="component" value="Chromosome"/>
</dbReference>
<dbReference type="InterPro" id="IPR007197">
    <property type="entry name" value="rSAM"/>
</dbReference>
<evidence type="ECO:0000256" key="6">
    <source>
        <dbReference type="ARBA" id="ARBA00022691"/>
    </source>
</evidence>
<feature type="binding site" evidence="13">
    <location>
        <position position="190"/>
    </location>
    <ligand>
        <name>[2Fe-2S] cluster</name>
        <dbReference type="ChEBI" id="CHEBI:190135"/>
    </ligand>
</feature>
<comment type="cofactor">
    <cofactor evidence="13">
        <name>[2Fe-2S] cluster</name>
        <dbReference type="ChEBI" id="CHEBI:190135"/>
    </cofactor>
    <text evidence="13">Binds 1 [2Fe-2S] cluster. The cluster is coordinated with 3 cysteines and 1 arginine.</text>
</comment>
<dbReference type="NCBIfam" id="TIGR00433">
    <property type="entry name" value="bioB"/>
    <property type="match status" value="1"/>
</dbReference>
<gene>
    <name evidence="13" type="primary">bioB</name>
    <name evidence="15" type="ORF">Trichorick_00634</name>
</gene>
<feature type="binding site" evidence="13">
    <location>
        <position position="262"/>
    </location>
    <ligand>
        <name>[2Fe-2S] cluster</name>
        <dbReference type="ChEBI" id="CHEBI:190135"/>
    </ligand>
</feature>
<keyword evidence="16" id="KW-1185">Reference proteome</keyword>
<feature type="binding site" evidence="13">
    <location>
        <position position="99"/>
    </location>
    <ligand>
        <name>[2Fe-2S] cluster</name>
        <dbReference type="ChEBI" id="CHEBI:190135"/>
    </ligand>
</feature>
<dbReference type="SFLD" id="SFLDS00029">
    <property type="entry name" value="Radical_SAM"/>
    <property type="match status" value="1"/>
</dbReference>
<comment type="cofactor">
    <cofactor evidence="13">
        <name>[4Fe-4S] cluster</name>
        <dbReference type="ChEBI" id="CHEBI:49883"/>
    </cofactor>
    <text evidence="13">Binds 1 [4Fe-4S] cluster. The cluster is coordinated with 3 cysteines and an exchangeable S-adenosyl-L-methionine.</text>
</comment>
<dbReference type="EMBL" id="CP112932">
    <property type="protein sequence ID" value="WPY00748.1"/>
    <property type="molecule type" value="Genomic_DNA"/>
</dbReference>
<evidence type="ECO:0000256" key="4">
    <source>
        <dbReference type="ARBA" id="ARBA00022485"/>
    </source>
</evidence>
<protein>
    <recommendedName>
        <fullName evidence="3 13">Biotin synthase</fullName>
        <ecNumber evidence="3 13">2.8.1.6</ecNumber>
    </recommendedName>
</protein>
<comment type="catalytic activity">
    <reaction evidence="12 13">
        <text>(4R,5S)-dethiobiotin + (sulfur carrier)-SH + 2 reduced [2Fe-2S]-[ferredoxin] + 2 S-adenosyl-L-methionine = (sulfur carrier)-H + biotin + 2 5'-deoxyadenosine + 2 L-methionine + 2 oxidized [2Fe-2S]-[ferredoxin]</text>
        <dbReference type="Rhea" id="RHEA:22060"/>
        <dbReference type="Rhea" id="RHEA-COMP:10000"/>
        <dbReference type="Rhea" id="RHEA-COMP:10001"/>
        <dbReference type="Rhea" id="RHEA-COMP:14737"/>
        <dbReference type="Rhea" id="RHEA-COMP:14739"/>
        <dbReference type="ChEBI" id="CHEBI:17319"/>
        <dbReference type="ChEBI" id="CHEBI:29917"/>
        <dbReference type="ChEBI" id="CHEBI:33737"/>
        <dbReference type="ChEBI" id="CHEBI:33738"/>
        <dbReference type="ChEBI" id="CHEBI:57586"/>
        <dbReference type="ChEBI" id="CHEBI:57844"/>
        <dbReference type="ChEBI" id="CHEBI:59789"/>
        <dbReference type="ChEBI" id="CHEBI:64428"/>
        <dbReference type="ChEBI" id="CHEBI:149473"/>
        <dbReference type="EC" id="2.8.1.6"/>
    </reaction>
</comment>
<dbReference type="Pfam" id="PF04055">
    <property type="entry name" value="Radical_SAM"/>
    <property type="match status" value="1"/>
</dbReference>
<keyword evidence="10 13" id="KW-0408">Iron</keyword>
<feature type="binding site" evidence="13">
    <location>
        <position position="130"/>
    </location>
    <ligand>
        <name>[2Fe-2S] cluster</name>
        <dbReference type="ChEBI" id="CHEBI:190135"/>
    </ligand>
</feature>
<feature type="binding site" evidence="13">
    <location>
        <position position="55"/>
    </location>
    <ligand>
        <name>[4Fe-4S] cluster</name>
        <dbReference type="ChEBI" id="CHEBI:49883"/>
        <note>4Fe-4S-S-AdoMet</note>
    </ligand>
</feature>
<evidence type="ECO:0000256" key="2">
    <source>
        <dbReference type="ARBA" id="ARBA00010765"/>
    </source>
</evidence>
<keyword evidence="11 13" id="KW-0411">Iron-sulfur</keyword>
<evidence type="ECO:0000313" key="15">
    <source>
        <dbReference type="EMBL" id="WPY00748.1"/>
    </source>
</evidence>
<evidence type="ECO:0000256" key="5">
    <source>
        <dbReference type="ARBA" id="ARBA00022679"/>
    </source>
</evidence>
<feature type="binding site" evidence="13">
    <location>
        <position position="62"/>
    </location>
    <ligand>
        <name>[4Fe-4S] cluster</name>
        <dbReference type="ChEBI" id="CHEBI:49883"/>
        <note>4Fe-4S-S-AdoMet</note>
    </ligand>
</feature>
<dbReference type="InterPro" id="IPR006638">
    <property type="entry name" value="Elp3/MiaA/NifB-like_rSAM"/>
</dbReference>
<sequence>MANIAQGQWSYASAIKFFSLPFSELMYQAQTIHRENFNPKIIQISTLLSIKTGSCPENCSYCPQSAHYQTGLKKEPLMDITEVVAAAKRAKAAGSTRFCMGAAWRGPRDQDLQNVCEMIKEVKKLNLETCVTLGLLQQHQAAMLKDAGLDFYNHNIDTSREHYDKIITTRTFDDRLQTLEHIRSSGIKVCCGGILGMGETNEDRINMLVTLANLTEPPESVPINQLIKIPGTPLEHADDIDNFDFVRTIALARIMIPQAYIRLSAGREQMSEELQSLCFLAGANSIFYGEKLLTAQNPIPAQDNLLLQRLGLEKQVIS</sequence>
<evidence type="ECO:0000256" key="9">
    <source>
        <dbReference type="ARBA" id="ARBA00022756"/>
    </source>
</evidence>
<evidence type="ECO:0000259" key="14">
    <source>
        <dbReference type="PROSITE" id="PS51918"/>
    </source>
</evidence>
<comment type="similarity">
    <text evidence="2 13">Belongs to the radical SAM superfamily. Biotin synthase family.</text>
</comment>
<dbReference type="InterPro" id="IPR002684">
    <property type="entry name" value="Biotin_synth/BioAB"/>
</dbReference>
<dbReference type="SFLD" id="SFLDG01060">
    <property type="entry name" value="BATS_domain_containing"/>
    <property type="match status" value="1"/>
</dbReference>
<keyword evidence="4 13" id="KW-0004">4Fe-4S</keyword>
<evidence type="ECO:0000256" key="12">
    <source>
        <dbReference type="ARBA" id="ARBA00051157"/>
    </source>
</evidence>
<evidence type="ECO:0000256" key="11">
    <source>
        <dbReference type="ARBA" id="ARBA00023014"/>
    </source>
</evidence>
<dbReference type="Gene3D" id="3.20.20.70">
    <property type="entry name" value="Aldolase class I"/>
    <property type="match status" value="1"/>
</dbReference>